<dbReference type="EMBL" id="MOOK01000074">
    <property type="protein sequence ID" value="OUB55606.1"/>
    <property type="molecule type" value="Genomic_DNA"/>
</dbReference>
<name>A0A9X6LVS7_BACUH</name>
<evidence type="ECO:0000313" key="4">
    <source>
        <dbReference type="Proteomes" id="UP000194816"/>
    </source>
</evidence>
<comment type="caution">
    <text evidence="3">The sequence shown here is derived from an EMBL/GenBank/DDBJ whole genome shotgun (WGS) entry which is preliminary data.</text>
</comment>
<protein>
    <submittedName>
        <fullName evidence="3">Uncharacterized protein</fullName>
    </submittedName>
</protein>
<accession>A0A9X6LVS7</accession>
<gene>
    <name evidence="3" type="ORF">BK716_07620</name>
    <name evidence="2" type="ORF">BK716_07765</name>
    <name evidence="1" type="ORF">BK716_19685</name>
</gene>
<dbReference type="Proteomes" id="UP000194816">
    <property type="component" value="Unassembled WGS sequence"/>
</dbReference>
<sequence length="93" mass="11037">MDFEKAKERARELGFDIHATNGSRTWFNAIKTWDYTGQTFALQVWIETEQFQFDMMEGMIQISTGKLGSYDNDAHFLSFQRRFMEVIEKLVQK</sequence>
<proteinExistence type="predicted"/>
<organism evidence="3 4">
    <name type="scientific">Bacillus thuringiensis subsp. higo</name>
    <dbReference type="NCBI Taxonomy" id="132266"/>
    <lineage>
        <taxon>Bacteria</taxon>
        <taxon>Bacillati</taxon>
        <taxon>Bacillota</taxon>
        <taxon>Bacilli</taxon>
        <taxon>Bacillales</taxon>
        <taxon>Bacillaceae</taxon>
        <taxon>Bacillus</taxon>
        <taxon>Bacillus cereus group</taxon>
    </lineage>
</organism>
<evidence type="ECO:0000313" key="3">
    <source>
        <dbReference type="EMBL" id="OUB55606.1"/>
    </source>
</evidence>
<evidence type="ECO:0000313" key="2">
    <source>
        <dbReference type="EMBL" id="OUB55577.1"/>
    </source>
</evidence>
<dbReference type="AlphaFoldDB" id="A0A9X6LVS7"/>
<dbReference type="EMBL" id="MOOK01000154">
    <property type="protein sequence ID" value="OUB48207.1"/>
    <property type="molecule type" value="Genomic_DNA"/>
</dbReference>
<evidence type="ECO:0000313" key="1">
    <source>
        <dbReference type="EMBL" id="OUB48207.1"/>
    </source>
</evidence>
<reference evidence="3 4" key="1">
    <citation type="submission" date="2016-10" db="EMBL/GenBank/DDBJ databases">
        <title>Comparative genomics of Bacillus thuringiensis reveals a path to pathogens against multiple invertebrate hosts.</title>
        <authorList>
            <person name="Zheng J."/>
            <person name="Gao Q."/>
            <person name="Liu H."/>
            <person name="Peng D."/>
            <person name="Ruan L."/>
            <person name="Sun M."/>
        </authorList>
    </citation>
    <scope>NUCLEOTIDE SEQUENCE [LARGE SCALE GENOMIC DNA]</scope>
    <source>
        <strain evidence="3">BGSC 4AU1</strain>
    </source>
</reference>
<dbReference type="RefSeq" id="WP_088114505.1">
    <property type="nucleotide sequence ID" value="NZ_MOOK01000074.1"/>
</dbReference>
<dbReference type="EMBL" id="MOOK01000075">
    <property type="protein sequence ID" value="OUB55577.1"/>
    <property type="molecule type" value="Genomic_DNA"/>
</dbReference>